<evidence type="ECO:0008006" key="4">
    <source>
        <dbReference type="Google" id="ProtNLM"/>
    </source>
</evidence>
<accession>A0ABP5XG69</accession>
<dbReference type="Proteomes" id="UP001501638">
    <property type="component" value="Unassembled WGS sequence"/>
</dbReference>
<evidence type="ECO:0000313" key="2">
    <source>
        <dbReference type="EMBL" id="GAA2455147.1"/>
    </source>
</evidence>
<evidence type="ECO:0000256" key="1">
    <source>
        <dbReference type="SAM" id="MobiDB-lite"/>
    </source>
</evidence>
<keyword evidence="3" id="KW-1185">Reference proteome</keyword>
<name>A0ABP5XG69_9ACTN</name>
<sequence length="128" mass="13861">MTRFLAGRRIKSTHLRVLVRDGGEFAVTRARQEVPRPEREAAEPRVVDWYTEAREGVMNLVDPHRRRPAPAVTAGVTKAPPSGTRRPFGDALRGLPSRESSCALRKAAAVLRGLYGSFQGSAGGGLVA</sequence>
<feature type="region of interest" description="Disordered" evidence="1">
    <location>
        <begin position="60"/>
        <end position="89"/>
    </location>
</feature>
<comment type="caution">
    <text evidence="2">The sequence shown here is derived from an EMBL/GenBank/DDBJ whole genome shotgun (WGS) entry which is preliminary data.</text>
</comment>
<organism evidence="2 3">
    <name type="scientific">Streptomyces macrosporus</name>
    <dbReference type="NCBI Taxonomy" id="44032"/>
    <lineage>
        <taxon>Bacteria</taxon>
        <taxon>Bacillati</taxon>
        <taxon>Actinomycetota</taxon>
        <taxon>Actinomycetes</taxon>
        <taxon>Kitasatosporales</taxon>
        <taxon>Streptomycetaceae</taxon>
        <taxon>Streptomyces</taxon>
    </lineage>
</organism>
<evidence type="ECO:0000313" key="3">
    <source>
        <dbReference type="Proteomes" id="UP001501638"/>
    </source>
</evidence>
<protein>
    <recommendedName>
        <fullName evidence="4">Transposase</fullName>
    </recommendedName>
</protein>
<proteinExistence type="predicted"/>
<gene>
    <name evidence="2" type="ORF">GCM10010405_43940</name>
</gene>
<dbReference type="EMBL" id="BAAASZ010000030">
    <property type="protein sequence ID" value="GAA2455147.1"/>
    <property type="molecule type" value="Genomic_DNA"/>
</dbReference>
<reference evidence="3" key="1">
    <citation type="journal article" date="2019" name="Int. J. Syst. Evol. Microbiol.">
        <title>The Global Catalogue of Microorganisms (GCM) 10K type strain sequencing project: providing services to taxonomists for standard genome sequencing and annotation.</title>
        <authorList>
            <consortium name="The Broad Institute Genomics Platform"/>
            <consortium name="The Broad Institute Genome Sequencing Center for Infectious Disease"/>
            <person name="Wu L."/>
            <person name="Ma J."/>
        </authorList>
    </citation>
    <scope>NUCLEOTIDE SEQUENCE [LARGE SCALE GENOMIC DNA]</scope>
    <source>
        <strain evidence="3">JCM 6305</strain>
    </source>
</reference>